<evidence type="ECO:0000313" key="4">
    <source>
        <dbReference type="EMBL" id="OOR03761.1"/>
    </source>
</evidence>
<gene>
    <name evidence="3" type="ORF">AWW70_27480</name>
    <name evidence="4" type="ORF">BW900_25500</name>
    <name evidence="2" type="ORF">III_02880</name>
    <name evidence="5" type="ORF">S3E15_00674</name>
</gene>
<name>A0A084J2B4_BACMY</name>
<accession>C2PWV1</accession>
<accession>A0A109FRM5</accession>
<dbReference type="Proteomes" id="UP000190696">
    <property type="component" value="Unassembled WGS sequence"/>
</dbReference>
<dbReference type="RefSeq" id="WP_001091627.1">
    <property type="nucleotide sequence ID" value="NZ_CM000719.1"/>
</dbReference>
<dbReference type="EMBL" id="MUAI01000035">
    <property type="protein sequence ID" value="OOR03761.1"/>
    <property type="molecule type" value="Genomic_DNA"/>
</dbReference>
<evidence type="ECO:0000313" key="7">
    <source>
        <dbReference type="Proteomes" id="UP000065797"/>
    </source>
</evidence>
<dbReference type="Proteomes" id="UP000006976">
    <property type="component" value="Unassembled WGS sequence"/>
</dbReference>
<accession>J8ING6</accession>
<dbReference type="SUPFAM" id="SSF109854">
    <property type="entry name" value="DinB/YfiT-like putative metalloenzymes"/>
    <property type="match status" value="1"/>
</dbReference>
<dbReference type="AlphaFoldDB" id="A0A084J2B4"/>
<dbReference type="Proteomes" id="UP000065797">
    <property type="component" value="Unassembled WGS sequence"/>
</dbReference>
<accession>A0A084J2B4</accession>
<evidence type="ECO:0000313" key="6">
    <source>
        <dbReference type="Proteomes" id="UP000006976"/>
    </source>
</evidence>
<feature type="domain" description="DinB-like" evidence="1">
    <location>
        <begin position="9"/>
        <end position="160"/>
    </location>
</feature>
<protein>
    <submittedName>
        <fullName evidence="3">PadR family transcriptional regulator</fullName>
    </submittedName>
</protein>
<dbReference type="EMBL" id="AHEV01000013">
    <property type="protein sequence ID" value="EJR41243.1"/>
    <property type="molecule type" value="Genomic_DNA"/>
</dbReference>
<evidence type="ECO:0000313" key="5">
    <source>
        <dbReference type="EMBL" id="OSX97043.1"/>
    </source>
</evidence>
<organism evidence="3 7">
    <name type="scientific">Bacillus mycoides</name>
    <dbReference type="NCBI Taxonomy" id="1405"/>
    <lineage>
        <taxon>Bacteria</taxon>
        <taxon>Bacillati</taxon>
        <taxon>Bacillota</taxon>
        <taxon>Bacilli</taxon>
        <taxon>Bacillales</taxon>
        <taxon>Bacillaceae</taxon>
        <taxon>Bacillus</taxon>
        <taxon>Bacillus cereus group</taxon>
    </lineage>
</organism>
<dbReference type="InterPro" id="IPR024775">
    <property type="entry name" value="DinB-like"/>
</dbReference>
<reference evidence="3 7" key="2">
    <citation type="submission" date="2016-01" db="EMBL/GenBank/DDBJ databases">
        <authorList>
            <person name="McClelland M."/>
            <person name="Jain A."/>
            <person name="Saraogi P."/>
            <person name="Mendelson R."/>
            <person name="Westerman R."/>
            <person name="SanMiguel P."/>
            <person name="Csonka L."/>
        </authorList>
    </citation>
    <scope>NUCLEOTIDE SEQUENCE [LARGE SCALE GENOMIC DNA]</scope>
    <source>
        <strain evidence="3 7">PE8-15</strain>
    </source>
</reference>
<dbReference type="Pfam" id="PF12867">
    <property type="entry name" value="DinB_2"/>
    <property type="match status" value="1"/>
</dbReference>
<dbReference type="KEGG" id="bww:bwei_2426"/>
<dbReference type="Proteomes" id="UP000194131">
    <property type="component" value="Unassembled WGS sequence"/>
</dbReference>
<dbReference type="Gene3D" id="1.20.120.450">
    <property type="entry name" value="dinb family like domain"/>
    <property type="match status" value="1"/>
</dbReference>
<dbReference type="InterPro" id="IPR034660">
    <property type="entry name" value="DinB/YfiT-like"/>
</dbReference>
<dbReference type="EMBL" id="LRPH01000114">
    <property type="protein sequence ID" value="KWU53452.1"/>
    <property type="molecule type" value="Genomic_DNA"/>
</dbReference>
<dbReference type="PATRIC" id="fig|1405.20.peg.4121"/>
<evidence type="ECO:0000313" key="2">
    <source>
        <dbReference type="EMBL" id="EJR41243.1"/>
    </source>
</evidence>
<sequence>MNTFVNDKFYETRNQLFEEITLLSDAQFNRKPDKDKWSIAQVCHHLVLLDERVITVISSGLKKMDSILNERKEIHTILLDRSIKFIAPEMIEPSIEPFEVQQMVDLLNDSRKELMRFLSTIEDESILAKKSVTHPALGELLLDQWIELIYLHEQRHIEQIKEIKLLCGVEK</sequence>
<proteinExistence type="predicted"/>
<dbReference type="OMA" id="PFEVEQM"/>
<evidence type="ECO:0000259" key="1">
    <source>
        <dbReference type="Pfam" id="PF12867"/>
    </source>
</evidence>
<evidence type="ECO:0000313" key="9">
    <source>
        <dbReference type="Proteomes" id="UP000194131"/>
    </source>
</evidence>
<reference evidence="2 6" key="1">
    <citation type="submission" date="2012-04" db="EMBL/GenBank/DDBJ databases">
        <title>The Genome Sequence of Bacillus cereus VD078.</title>
        <authorList>
            <consortium name="The Broad Institute Genome Sequencing Platform"/>
            <consortium name="The Broad Institute Genome Sequencing Center for Infectious Disease"/>
            <person name="Feldgarden M."/>
            <person name="Van der Auwera G.A."/>
            <person name="Mahillon J."/>
            <person name="Duprez V."/>
            <person name="Timmery S."/>
            <person name="Mattelet C."/>
            <person name="Dierick K."/>
            <person name="Sun M."/>
            <person name="Yu Z."/>
            <person name="Zhu L."/>
            <person name="Hu X."/>
            <person name="Shank E.B."/>
            <person name="Swiecicka I."/>
            <person name="Hansen B.M."/>
            <person name="Andrup L."/>
            <person name="Young S.K."/>
            <person name="Zeng Q."/>
            <person name="Gargeya S."/>
            <person name="Fitzgerald M."/>
            <person name="Haas B."/>
            <person name="Abouelleil A."/>
            <person name="Alvarado L."/>
            <person name="Arachchi H.M."/>
            <person name="Berlin A."/>
            <person name="Chapman S.B."/>
            <person name="Goldberg J."/>
            <person name="Griggs A."/>
            <person name="Gujja S."/>
            <person name="Hansen M."/>
            <person name="Howarth C."/>
            <person name="Imamovic A."/>
            <person name="Larimer J."/>
            <person name="McCowen C."/>
            <person name="Montmayeur A."/>
            <person name="Murphy C."/>
            <person name="Neiman D."/>
            <person name="Pearson M."/>
            <person name="Priest M."/>
            <person name="Roberts A."/>
            <person name="Saif S."/>
            <person name="Shea T."/>
            <person name="Sisk P."/>
            <person name="Sykes S."/>
            <person name="Wortman J."/>
            <person name="Nusbaum C."/>
            <person name="Birren B."/>
        </authorList>
    </citation>
    <scope>NUCLEOTIDE SEQUENCE [LARGE SCALE GENOMIC DNA]</scope>
    <source>
        <strain evidence="2 6">VD078</strain>
    </source>
</reference>
<comment type="caution">
    <text evidence="3">The sequence shown here is derived from an EMBL/GenBank/DDBJ whole genome shotgun (WGS) entry which is preliminary data.</text>
</comment>
<evidence type="ECO:0000313" key="3">
    <source>
        <dbReference type="EMBL" id="KWU53452.1"/>
    </source>
</evidence>
<dbReference type="EMBL" id="MRWU01000001">
    <property type="protein sequence ID" value="OSX97043.1"/>
    <property type="molecule type" value="Genomic_DNA"/>
</dbReference>
<reference evidence="4 8" key="4">
    <citation type="submission" date="2017-01" db="EMBL/GenBank/DDBJ databases">
        <title>Bacillus cereus isolates.</title>
        <authorList>
            <person name="Beno S.M."/>
        </authorList>
    </citation>
    <scope>NUCLEOTIDE SEQUENCE [LARGE SCALE GENOMIC DNA]</scope>
    <source>
        <strain evidence="4 8">FSL W7-1108</strain>
    </source>
</reference>
<reference evidence="5 9" key="3">
    <citation type="submission" date="2016-12" db="EMBL/GenBank/DDBJ databases">
        <title>Genome Sequences of Twelve Sporeforming Bacillus Species Isolated from Foods.</title>
        <authorList>
            <person name="De Jong A."/>
            <person name="Holsappel S."/>
            <person name="Kuipers O.P."/>
        </authorList>
    </citation>
    <scope>NUCLEOTIDE SEQUENCE [LARGE SCALE GENOMIC DNA]</scope>
    <source>
        <strain evidence="5 9">S3E15</strain>
    </source>
</reference>
<evidence type="ECO:0000313" key="8">
    <source>
        <dbReference type="Proteomes" id="UP000190696"/>
    </source>
</evidence>